<feature type="domain" description="Mor transcription activator" evidence="1">
    <location>
        <begin position="50"/>
        <end position="139"/>
    </location>
</feature>
<dbReference type="InterPro" id="IPR014875">
    <property type="entry name" value="Mor_transcription_activator"/>
</dbReference>
<accession>A0AAX3FLS3</accession>
<name>A0AAX3FLS3_ACTEU</name>
<evidence type="ECO:0000313" key="3">
    <source>
        <dbReference type="Proteomes" id="UP000268529"/>
    </source>
</evidence>
<evidence type="ECO:0000313" key="2">
    <source>
        <dbReference type="EMBL" id="VEE93000.1"/>
    </source>
</evidence>
<dbReference type="Pfam" id="PF08765">
    <property type="entry name" value="Mor"/>
    <property type="match status" value="1"/>
</dbReference>
<dbReference type="GeneID" id="92744742"/>
<reference evidence="2 3" key="1">
    <citation type="submission" date="2018-12" db="EMBL/GenBank/DDBJ databases">
        <authorList>
            <consortium name="Pathogen Informatics"/>
        </authorList>
    </citation>
    <scope>NUCLEOTIDE SEQUENCE [LARGE SCALE GENOMIC DNA]</scope>
    <source>
        <strain evidence="2 3">NCTC8529</strain>
    </source>
</reference>
<dbReference type="EMBL" id="LR134310">
    <property type="protein sequence ID" value="VEE93000.1"/>
    <property type="molecule type" value="Genomic_DNA"/>
</dbReference>
<dbReference type="RefSeq" id="WP_039196644.1">
    <property type="nucleotide sequence ID" value="NZ_LR134310.1"/>
</dbReference>
<dbReference type="Proteomes" id="UP000268529">
    <property type="component" value="Chromosome"/>
</dbReference>
<sequence>MCEFESVEVYLPEVAKEFVTIVGLAATEALVKRFGGLGFYINFGTSFYKMIVETIGKELADKLTQYLQNCFVYVPKCDAALRVLRNKQFYKEFLQLTEEQGMSGRKAMLQLCPKFKLSDRHGWEIVYSFRRTSQAQQQALF</sequence>
<dbReference type="SUPFAM" id="SSF46689">
    <property type="entry name" value="Homeodomain-like"/>
    <property type="match status" value="1"/>
</dbReference>
<dbReference type="AlphaFoldDB" id="A0AAX3FLS3"/>
<evidence type="ECO:0000259" key="1">
    <source>
        <dbReference type="Pfam" id="PF08765"/>
    </source>
</evidence>
<gene>
    <name evidence="2" type="ORF">NCTC8529_02144</name>
</gene>
<proteinExistence type="predicted"/>
<dbReference type="InterPro" id="IPR009057">
    <property type="entry name" value="Homeodomain-like_sf"/>
</dbReference>
<organism evidence="2 3">
    <name type="scientific">Actinobacillus equuli</name>
    <dbReference type="NCBI Taxonomy" id="718"/>
    <lineage>
        <taxon>Bacteria</taxon>
        <taxon>Pseudomonadati</taxon>
        <taxon>Pseudomonadota</taxon>
        <taxon>Gammaproteobacteria</taxon>
        <taxon>Pasteurellales</taxon>
        <taxon>Pasteurellaceae</taxon>
        <taxon>Actinobacillus</taxon>
    </lineage>
</organism>
<protein>
    <submittedName>
        <fullName evidence="2">Uncharacterized conserved protein</fullName>
    </submittedName>
</protein>